<feature type="transmembrane region" description="Helical" evidence="6">
    <location>
        <begin position="144"/>
        <end position="165"/>
    </location>
</feature>
<comment type="caution">
    <text evidence="7">The sequence shown here is derived from an EMBL/GenBank/DDBJ whole genome shotgun (WGS) entry which is preliminary data.</text>
</comment>
<evidence type="ECO:0000313" key="8">
    <source>
        <dbReference type="Proteomes" id="UP001159405"/>
    </source>
</evidence>
<keyword evidence="8" id="KW-1185">Reference proteome</keyword>
<keyword evidence="4 6" id="KW-1133">Transmembrane helix</keyword>
<evidence type="ECO:0000256" key="4">
    <source>
        <dbReference type="ARBA" id="ARBA00022989"/>
    </source>
</evidence>
<sequence>MVLQWWKPFRSLACSLTASRFLFHIQTGRGKLTSSSQRLYFGTKGLRKWSPLTWYNEMLEKHPIRTKCITSGVLFAMGDFIAQKTAAGKNSSLDDKRLLRAIIYGSGTAPLAHVHFNFLEWLVVKKIAFRASFVPFVKMFIDQFGYWAPCITAVYHVSMGVMEGLTYNETMDRLKTLYWPTLKACWMIWPAVMIVNFRFIPVAHQLNFCLAVSLVWATILSVIRASEASHVKEIESIDAISITNYSVEATQQ</sequence>
<dbReference type="Pfam" id="PF04117">
    <property type="entry name" value="Mpv17_PMP22"/>
    <property type="match status" value="1"/>
</dbReference>
<keyword evidence="5 6" id="KW-0472">Membrane</keyword>
<reference evidence="7 8" key="1">
    <citation type="submission" date="2022-05" db="EMBL/GenBank/DDBJ databases">
        <authorList>
            <consortium name="Genoscope - CEA"/>
            <person name="William W."/>
        </authorList>
    </citation>
    <scope>NUCLEOTIDE SEQUENCE [LARGE SCALE GENOMIC DNA]</scope>
</reference>
<protein>
    <recommendedName>
        <fullName evidence="9">Mpv17-like protein</fullName>
    </recommendedName>
</protein>
<dbReference type="PANTHER" id="PTHR11266">
    <property type="entry name" value="PEROXISOMAL MEMBRANE PROTEIN 2, PXMP2 MPV17"/>
    <property type="match status" value="1"/>
</dbReference>
<gene>
    <name evidence="7" type="ORF">PLOB_00049215</name>
</gene>
<evidence type="ECO:0000256" key="5">
    <source>
        <dbReference type="ARBA" id="ARBA00023136"/>
    </source>
</evidence>
<feature type="transmembrane region" description="Helical" evidence="6">
    <location>
        <begin position="101"/>
        <end position="124"/>
    </location>
</feature>
<keyword evidence="3 6" id="KW-0812">Transmembrane</keyword>
<name>A0ABN8PX22_9CNID</name>
<organism evidence="7 8">
    <name type="scientific">Porites lobata</name>
    <dbReference type="NCBI Taxonomy" id="104759"/>
    <lineage>
        <taxon>Eukaryota</taxon>
        <taxon>Metazoa</taxon>
        <taxon>Cnidaria</taxon>
        <taxon>Anthozoa</taxon>
        <taxon>Hexacorallia</taxon>
        <taxon>Scleractinia</taxon>
        <taxon>Fungiina</taxon>
        <taxon>Poritidae</taxon>
        <taxon>Porites</taxon>
    </lineage>
</organism>
<evidence type="ECO:0000256" key="6">
    <source>
        <dbReference type="RuleBase" id="RU363053"/>
    </source>
</evidence>
<comment type="subcellular location">
    <subcellularLocation>
        <location evidence="1">Membrane</location>
        <topology evidence="1">Multi-pass membrane protein</topology>
    </subcellularLocation>
</comment>
<comment type="similarity">
    <text evidence="2 6">Belongs to the peroxisomal membrane protein PXMP2/4 family.</text>
</comment>
<dbReference type="InterPro" id="IPR007248">
    <property type="entry name" value="Mpv17_PMP22"/>
</dbReference>
<evidence type="ECO:0000256" key="2">
    <source>
        <dbReference type="ARBA" id="ARBA00006824"/>
    </source>
</evidence>
<feature type="transmembrane region" description="Helical" evidence="6">
    <location>
        <begin position="205"/>
        <end position="223"/>
    </location>
</feature>
<evidence type="ECO:0008006" key="9">
    <source>
        <dbReference type="Google" id="ProtNLM"/>
    </source>
</evidence>
<dbReference type="Proteomes" id="UP001159405">
    <property type="component" value="Unassembled WGS sequence"/>
</dbReference>
<dbReference type="EMBL" id="CALNXK010000094">
    <property type="protein sequence ID" value="CAH3152684.1"/>
    <property type="molecule type" value="Genomic_DNA"/>
</dbReference>
<feature type="transmembrane region" description="Helical" evidence="6">
    <location>
        <begin position="177"/>
        <end position="199"/>
    </location>
</feature>
<evidence type="ECO:0000313" key="7">
    <source>
        <dbReference type="EMBL" id="CAH3152684.1"/>
    </source>
</evidence>
<evidence type="ECO:0000256" key="1">
    <source>
        <dbReference type="ARBA" id="ARBA00004141"/>
    </source>
</evidence>
<evidence type="ECO:0000256" key="3">
    <source>
        <dbReference type="ARBA" id="ARBA00022692"/>
    </source>
</evidence>
<dbReference type="PANTHER" id="PTHR11266:SF104">
    <property type="entry name" value="MPV17-LIKE PROTEIN"/>
    <property type="match status" value="1"/>
</dbReference>
<accession>A0ABN8PX22</accession>
<proteinExistence type="inferred from homology"/>